<dbReference type="Gene3D" id="3.10.450.50">
    <property type="match status" value="1"/>
</dbReference>
<dbReference type="AlphaFoldDB" id="A0A7W7QKF3"/>
<dbReference type="RefSeq" id="WP_184713856.1">
    <property type="nucleotide sequence ID" value="NZ_JACHJP010000002.1"/>
</dbReference>
<keyword evidence="3" id="KW-1185">Reference proteome</keyword>
<dbReference type="InterPro" id="IPR027843">
    <property type="entry name" value="DUF4440"/>
</dbReference>
<protein>
    <submittedName>
        <fullName evidence="2">Ketosteroid isomerase-like protein</fullName>
    </submittedName>
</protein>
<gene>
    <name evidence="2" type="ORF">FHS44_002238</name>
</gene>
<dbReference type="Pfam" id="PF14534">
    <property type="entry name" value="DUF4440"/>
    <property type="match status" value="1"/>
</dbReference>
<evidence type="ECO:0000313" key="2">
    <source>
        <dbReference type="EMBL" id="MBB4915153.1"/>
    </source>
</evidence>
<accession>A0A7W7QKF3</accession>
<dbReference type="Proteomes" id="UP000552644">
    <property type="component" value="Unassembled WGS sequence"/>
</dbReference>
<comment type="caution">
    <text evidence="2">The sequence shown here is derived from an EMBL/GenBank/DDBJ whole genome shotgun (WGS) entry which is preliminary data.</text>
</comment>
<reference evidence="2 3" key="1">
    <citation type="submission" date="2020-08" db="EMBL/GenBank/DDBJ databases">
        <title>Genomic Encyclopedia of Type Strains, Phase III (KMG-III): the genomes of soil and plant-associated and newly described type strains.</title>
        <authorList>
            <person name="Whitman W."/>
        </authorList>
    </citation>
    <scope>NUCLEOTIDE SEQUENCE [LARGE SCALE GENOMIC DNA]</scope>
    <source>
        <strain evidence="2 3">CECT 8840</strain>
    </source>
</reference>
<organism evidence="2 3">
    <name type="scientific">Streptosporangium saharense</name>
    <dbReference type="NCBI Taxonomy" id="1706840"/>
    <lineage>
        <taxon>Bacteria</taxon>
        <taxon>Bacillati</taxon>
        <taxon>Actinomycetota</taxon>
        <taxon>Actinomycetes</taxon>
        <taxon>Streptosporangiales</taxon>
        <taxon>Streptosporangiaceae</taxon>
        <taxon>Streptosporangium</taxon>
    </lineage>
</organism>
<evidence type="ECO:0000313" key="3">
    <source>
        <dbReference type="Proteomes" id="UP000552644"/>
    </source>
</evidence>
<feature type="domain" description="DUF4440" evidence="1">
    <location>
        <begin position="7"/>
        <end position="115"/>
    </location>
</feature>
<dbReference type="GO" id="GO:0016853">
    <property type="term" value="F:isomerase activity"/>
    <property type="evidence" value="ECO:0007669"/>
    <property type="project" value="UniProtKB-KW"/>
</dbReference>
<dbReference type="SUPFAM" id="SSF54427">
    <property type="entry name" value="NTF2-like"/>
    <property type="match status" value="1"/>
</dbReference>
<dbReference type="EMBL" id="JACHJP010000002">
    <property type="protein sequence ID" value="MBB4915153.1"/>
    <property type="molecule type" value="Genomic_DNA"/>
</dbReference>
<dbReference type="InterPro" id="IPR032710">
    <property type="entry name" value="NTF2-like_dom_sf"/>
</dbReference>
<sequence>MAHEAVWAVITAMYEAYLRGDRPGIDRLLHPEATIWDSAEQVLITSREQLEKVRDARPQDGPAETGIGVHDEVVDVWGDTALARYLLRVDLAGSAPEIVRTTAVLRRSGDDGWLIVHLHENALP</sequence>
<name>A0A7W7QKF3_9ACTN</name>
<keyword evidence="2" id="KW-0413">Isomerase</keyword>
<evidence type="ECO:0000259" key="1">
    <source>
        <dbReference type="Pfam" id="PF14534"/>
    </source>
</evidence>
<proteinExistence type="predicted"/>